<reference evidence="3 4" key="1">
    <citation type="submission" date="2019-02" db="EMBL/GenBank/DDBJ databases">
        <title>Deep-cultivation of Planctomycetes and their phenomic and genomic characterization uncovers novel biology.</title>
        <authorList>
            <person name="Wiegand S."/>
            <person name="Jogler M."/>
            <person name="Boedeker C."/>
            <person name="Pinto D."/>
            <person name="Vollmers J."/>
            <person name="Rivas-Marin E."/>
            <person name="Kohn T."/>
            <person name="Peeters S.H."/>
            <person name="Heuer A."/>
            <person name="Rast P."/>
            <person name="Oberbeckmann S."/>
            <person name="Bunk B."/>
            <person name="Jeske O."/>
            <person name="Meyerdierks A."/>
            <person name="Storesund J.E."/>
            <person name="Kallscheuer N."/>
            <person name="Luecker S."/>
            <person name="Lage O.M."/>
            <person name="Pohl T."/>
            <person name="Merkel B.J."/>
            <person name="Hornburger P."/>
            <person name="Mueller R.-W."/>
            <person name="Bruemmer F."/>
            <person name="Labrenz M."/>
            <person name="Spormann A.M."/>
            <person name="Op Den Camp H."/>
            <person name="Overmann J."/>
            <person name="Amann R."/>
            <person name="Jetten M.S.M."/>
            <person name="Mascher T."/>
            <person name="Medema M.H."/>
            <person name="Devos D.P."/>
            <person name="Kaster A.-K."/>
            <person name="Ovreas L."/>
            <person name="Rohde M."/>
            <person name="Galperin M.Y."/>
            <person name="Jogler C."/>
        </authorList>
    </citation>
    <scope>NUCLEOTIDE SEQUENCE [LARGE SCALE GENOMIC DNA]</scope>
    <source>
        <strain evidence="3 4">Pla108</strain>
    </source>
</reference>
<accession>A0A5C6AIW0</accession>
<keyword evidence="4" id="KW-1185">Reference proteome</keyword>
<evidence type="ECO:0000256" key="2">
    <source>
        <dbReference type="SAM" id="Phobius"/>
    </source>
</evidence>
<dbReference type="Proteomes" id="UP000317421">
    <property type="component" value="Unassembled WGS sequence"/>
</dbReference>
<feature type="compositionally biased region" description="Polar residues" evidence="1">
    <location>
        <begin position="27"/>
        <end position="37"/>
    </location>
</feature>
<sequence>MGVTWVPAHPSPSDSHLPPPTSHLPPRNSQLATRNSRPSGYPLLPHPSPPPEGKGFLFQGTFGAQSANQLSSVSLAAWAVFLGSSSFFIAAVILPVYSRTLASEAGVEVASTFVT</sequence>
<dbReference type="EMBL" id="SJPR01000002">
    <property type="protein sequence ID" value="TWT98173.1"/>
    <property type="molecule type" value="Genomic_DNA"/>
</dbReference>
<keyword evidence="2" id="KW-0812">Transmembrane</keyword>
<keyword evidence="2" id="KW-1133">Transmembrane helix</keyword>
<dbReference type="AlphaFoldDB" id="A0A5C6AIW0"/>
<evidence type="ECO:0000313" key="4">
    <source>
        <dbReference type="Proteomes" id="UP000317421"/>
    </source>
</evidence>
<gene>
    <name evidence="3" type="ORF">Pla108_23300</name>
</gene>
<feature type="region of interest" description="Disordered" evidence="1">
    <location>
        <begin position="1"/>
        <end position="57"/>
    </location>
</feature>
<proteinExistence type="predicted"/>
<evidence type="ECO:0000313" key="3">
    <source>
        <dbReference type="EMBL" id="TWT98173.1"/>
    </source>
</evidence>
<name>A0A5C6AIW0_9BACT</name>
<protein>
    <submittedName>
        <fullName evidence="3">Uncharacterized protein</fullName>
    </submittedName>
</protein>
<comment type="caution">
    <text evidence="3">The sequence shown here is derived from an EMBL/GenBank/DDBJ whole genome shotgun (WGS) entry which is preliminary data.</text>
</comment>
<feature type="compositionally biased region" description="Low complexity" evidence="1">
    <location>
        <begin position="7"/>
        <end position="16"/>
    </location>
</feature>
<keyword evidence="2" id="KW-0472">Membrane</keyword>
<evidence type="ECO:0000256" key="1">
    <source>
        <dbReference type="SAM" id="MobiDB-lite"/>
    </source>
</evidence>
<organism evidence="3 4">
    <name type="scientific">Botrimarina colliarenosi</name>
    <dbReference type="NCBI Taxonomy" id="2528001"/>
    <lineage>
        <taxon>Bacteria</taxon>
        <taxon>Pseudomonadati</taxon>
        <taxon>Planctomycetota</taxon>
        <taxon>Planctomycetia</taxon>
        <taxon>Pirellulales</taxon>
        <taxon>Lacipirellulaceae</taxon>
        <taxon>Botrimarina</taxon>
    </lineage>
</organism>
<feature type="transmembrane region" description="Helical" evidence="2">
    <location>
        <begin position="75"/>
        <end position="97"/>
    </location>
</feature>